<comment type="caution">
    <text evidence="1">The sequence shown here is derived from an EMBL/GenBank/DDBJ whole genome shotgun (WGS) entry which is preliminary data.</text>
</comment>
<protein>
    <submittedName>
        <fullName evidence="1">Uncharacterized protein</fullName>
    </submittedName>
</protein>
<reference evidence="1 2" key="1">
    <citation type="submission" date="2021-01" db="EMBL/GenBank/DDBJ databases">
        <title>Whole genome shotgun sequence of Catellatospora coxensis NBRC 107359.</title>
        <authorList>
            <person name="Komaki H."/>
            <person name="Tamura T."/>
        </authorList>
    </citation>
    <scope>NUCLEOTIDE SEQUENCE [LARGE SCALE GENOMIC DNA]</scope>
    <source>
        <strain evidence="1 2">NBRC 107359</strain>
    </source>
</reference>
<organism evidence="1 2">
    <name type="scientific">Catellatospora coxensis</name>
    <dbReference type="NCBI Taxonomy" id="310354"/>
    <lineage>
        <taxon>Bacteria</taxon>
        <taxon>Bacillati</taxon>
        <taxon>Actinomycetota</taxon>
        <taxon>Actinomycetes</taxon>
        <taxon>Micromonosporales</taxon>
        <taxon>Micromonosporaceae</taxon>
        <taxon>Catellatospora</taxon>
    </lineage>
</organism>
<evidence type="ECO:0000313" key="1">
    <source>
        <dbReference type="EMBL" id="GIG08059.1"/>
    </source>
</evidence>
<keyword evidence="2" id="KW-1185">Reference proteome</keyword>
<proteinExistence type="predicted"/>
<dbReference type="EMBL" id="BONI01000042">
    <property type="protein sequence ID" value="GIG08059.1"/>
    <property type="molecule type" value="Genomic_DNA"/>
</dbReference>
<sequence>MAAELYRRHVGLRQAVAEAACRDDPGQCVEDVAEPVQQGSVSDEYGIYRSHLLDSGPDIGVDLADMPSRAHVR</sequence>
<name>A0A8J3P917_9ACTN</name>
<accession>A0A8J3P917</accession>
<gene>
    <name evidence="1" type="ORF">Cco03nite_47590</name>
</gene>
<dbReference type="AlphaFoldDB" id="A0A8J3P917"/>
<dbReference type="Proteomes" id="UP000630887">
    <property type="component" value="Unassembled WGS sequence"/>
</dbReference>
<evidence type="ECO:0000313" key="2">
    <source>
        <dbReference type="Proteomes" id="UP000630887"/>
    </source>
</evidence>